<proteinExistence type="predicted"/>
<name>A1WHK8_VEREI</name>
<evidence type="ECO:0000313" key="2">
    <source>
        <dbReference type="Proteomes" id="UP000000374"/>
    </source>
</evidence>
<keyword evidence="2" id="KW-1185">Reference proteome</keyword>
<gene>
    <name evidence="1" type="ordered locus">Veis_1348</name>
</gene>
<dbReference type="HOGENOM" id="CLU_2290481_0_0_4"/>
<dbReference type="InterPro" id="IPR032466">
    <property type="entry name" value="Metal_Hydrolase"/>
</dbReference>
<dbReference type="KEGG" id="vei:Veis_1348"/>
<accession>A1WHK8</accession>
<organism evidence="1 2">
    <name type="scientific">Verminephrobacter eiseniae (strain EF01-2)</name>
    <dbReference type="NCBI Taxonomy" id="391735"/>
    <lineage>
        <taxon>Bacteria</taxon>
        <taxon>Pseudomonadati</taxon>
        <taxon>Pseudomonadota</taxon>
        <taxon>Betaproteobacteria</taxon>
        <taxon>Burkholderiales</taxon>
        <taxon>Comamonadaceae</taxon>
        <taxon>Verminephrobacter</taxon>
    </lineage>
</organism>
<dbReference type="EMBL" id="CP000542">
    <property type="protein sequence ID" value="ABM57115.1"/>
    <property type="molecule type" value="Genomic_DNA"/>
</dbReference>
<evidence type="ECO:0008006" key="3">
    <source>
        <dbReference type="Google" id="ProtNLM"/>
    </source>
</evidence>
<evidence type="ECO:0000313" key="1">
    <source>
        <dbReference type="EMBL" id="ABM57115.1"/>
    </source>
</evidence>
<dbReference type="Gene3D" id="3.20.20.140">
    <property type="entry name" value="Metal-dependent hydrolases"/>
    <property type="match status" value="1"/>
</dbReference>
<dbReference type="SUPFAM" id="SSF51556">
    <property type="entry name" value="Metallo-dependent hydrolases"/>
    <property type="match status" value="1"/>
</dbReference>
<dbReference type="AlphaFoldDB" id="A1WHK8"/>
<protein>
    <recommendedName>
        <fullName evidence="3">Amidohydrolase 2</fullName>
    </recommendedName>
</protein>
<reference evidence="2" key="1">
    <citation type="submission" date="2006-12" db="EMBL/GenBank/DDBJ databases">
        <title>Complete sequence of chromosome 1 of Verminephrobacter eiseniae EF01-2.</title>
        <authorList>
            <person name="Copeland A."/>
            <person name="Lucas S."/>
            <person name="Lapidus A."/>
            <person name="Barry K."/>
            <person name="Detter J.C."/>
            <person name="Glavina del Rio T."/>
            <person name="Dalin E."/>
            <person name="Tice H."/>
            <person name="Pitluck S."/>
            <person name="Chertkov O."/>
            <person name="Brettin T."/>
            <person name="Bruce D."/>
            <person name="Han C."/>
            <person name="Tapia R."/>
            <person name="Gilna P."/>
            <person name="Schmutz J."/>
            <person name="Larimer F."/>
            <person name="Land M."/>
            <person name="Hauser L."/>
            <person name="Kyrpides N."/>
            <person name="Kim E."/>
            <person name="Stahl D."/>
            <person name="Richardson P."/>
        </authorList>
    </citation>
    <scope>NUCLEOTIDE SEQUENCE [LARGE SCALE GENOMIC DNA]</scope>
    <source>
        <strain evidence="2">EF01-2</strain>
    </source>
</reference>
<dbReference type="STRING" id="391735.Veis_1348"/>
<dbReference type="Proteomes" id="UP000000374">
    <property type="component" value="Chromosome"/>
</dbReference>
<sequence>MPMSDRITLQMPQNACDCHTHVVGPRSRYPMAEGRRYTPGLAPHGALLAHLVSCHRSDVAGCVPPSERSARRSARPIPRCIGKRCNAAMRFDGQRRPTDDR</sequence>